<dbReference type="Gramene" id="OPUNC01G06220.2">
    <property type="protein sequence ID" value="OPUNC01G06220.2"/>
    <property type="gene ID" value="OPUNC01G06220"/>
</dbReference>
<reference evidence="1" key="2">
    <citation type="submission" date="2018-05" db="EMBL/GenBank/DDBJ databases">
        <title>OpunRS2 (Oryza punctata Reference Sequence Version 2).</title>
        <authorList>
            <person name="Zhang J."/>
            <person name="Kudrna D."/>
            <person name="Lee S."/>
            <person name="Talag J."/>
            <person name="Welchert J."/>
            <person name="Wing R.A."/>
        </authorList>
    </citation>
    <scope>NUCLEOTIDE SEQUENCE [LARGE SCALE GENOMIC DNA]</scope>
</reference>
<proteinExistence type="predicted"/>
<dbReference type="Gramene" id="OPUNC01G06220.1">
    <property type="protein sequence ID" value="OPUNC01G06220.1"/>
    <property type="gene ID" value="OPUNC01G06220"/>
</dbReference>
<evidence type="ECO:0000313" key="2">
    <source>
        <dbReference type="Proteomes" id="UP000026962"/>
    </source>
</evidence>
<sequence length="116" mass="13270">MNCKAFQFPVSCENKQIEFTPRKQNFSKLPHSKRDLKQSLALSSARERLDSFREADGAFGARASRSRRVPCASPPPPSCYSSSPLIWLSSSRSHCIQRRYIYHQLRQPLLLTTRAS</sequence>
<name>A0A0E0JFA1_ORYPU</name>
<evidence type="ECO:0000313" key="1">
    <source>
        <dbReference type="EnsemblPlants" id="OPUNC01G06220.1"/>
    </source>
</evidence>
<protein>
    <submittedName>
        <fullName evidence="1">Uncharacterized protein</fullName>
    </submittedName>
</protein>
<accession>A0A0E0JFA1</accession>
<keyword evidence="2" id="KW-1185">Reference proteome</keyword>
<reference evidence="1" key="1">
    <citation type="submission" date="2015-04" db="UniProtKB">
        <authorList>
            <consortium name="EnsemblPlants"/>
        </authorList>
    </citation>
    <scope>IDENTIFICATION</scope>
</reference>
<dbReference type="HOGENOM" id="CLU_2100870_0_0_1"/>
<dbReference type="Proteomes" id="UP000026962">
    <property type="component" value="Chromosome 1"/>
</dbReference>
<dbReference type="AlphaFoldDB" id="A0A0E0JFA1"/>
<dbReference type="EnsemblPlants" id="OPUNC01G06220.2">
    <property type="protein sequence ID" value="OPUNC01G06220.2"/>
    <property type="gene ID" value="OPUNC01G06220"/>
</dbReference>
<dbReference type="EnsemblPlants" id="OPUNC01G06220.1">
    <property type="protein sequence ID" value="OPUNC01G06220.1"/>
    <property type="gene ID" value="OPUNC01G06220"/>
</dbReference>
<organism evidence="1">
    <name type="scientific">Oryza punctata</name>
    <name type="common">Red rice</name>
    <dbReference type="NCBI Taxonomy" id="4537"/>
    <lineage>
        <taxon>Eukaryota</taxon>
        <taxon>Viridiplantae</taxon>
        <taxon>Streptophyta</taxon>
        <taxon>Embryophyta</taxon>
        <taxon>Tracheophyta</taxon>
        <taxon>Spermatophyta</taxon>
        <taxon>Magnoliopsida</taxon>
        <taxon>Liliopsida</taxon>
        <taxon>Poales</taxon>
        <taxon>Poaceae</taxon>
        <taxon>BOP clade</taxon>
        <taxon>Oryzoideae</taxon>
        <taxon>Oryzeae</taxon>
        <taxon>Oryzinae</taxon>
        <taxon>Oryza</taxon>
    </lineage>
</organism>